<evidence type="ECO:0000256" key="4">
    <source>
        <dbReference type="SAM" id="MobiDB-lite"/>
    </source>
</evidence>
<reference evidence="5" key="1">
    <citation type="submission" date="2020-06" db="EMBL/GenBank/DDBJ databases">
        <authorList>
            <consortium name="Plant Systems Biology data submission"/>
        </authorList>
    </citation>
    <scope>NUCLEOTIDE SEQUENCE</scope>
    <source>
        <strain evidence="5">D6</strain>
    </source>
</reference>
<dbReference type="InterPro" id="IPR011990">
    <property type="entry name" value="TPR-like_helical_dom_sf"/>
</dbReference>
<proteinExistence type="predicted"/>
<evidence type="ECO:0000256" key="1">
    <source>
        <dbReference type="ARBA" id="ARBA00022737"/>
    </source>
</evidence>
<dbReference type="SMART" id="SM00028">
    <property type="entry name" value="TPR"/>
    <property type="match status" value="4"/>
</dbReference>
<evidence type="ECO:0000313" key="6">
    <source>
        <dbReference type="Proteomes" id="UP001153069"/>
    </source>
</evidence>
<accession>A0A9N8DML5</accession>
<keyword evidence="1" id="KW-0677">Repeat</keyword>
<comment type="caution">
    <text evidence="5">The sequence shown here is derived from an EMBL/GenBank/DDBJ whole genome shotgun (WGS) entry which is preliminary data.</text>
</comment>
<evidence type="ECO:0000313" key="5">
    <source>
        <dbReference type="EMBL" id="CAB9503315.1"/>
    </source>
</evidence>
<name>A0A9N8DML5_9STRA</name>
<keyword evidence="2 3" id="KW-0802">TPR repeat</keyword>
<dbReference type="Proteomes" id="UP001153069">
    <property type="component" value="Unassembled WGS sequence"/>
</dbReference>
<dbReference type="EMBL" id="CAICTM010000161">
    <property type="protein sequence ID" value="CAB9503315.1"/>
    <property type="molecule type" value="Genomic_DNA"/>
</dbReference>
<dbReference type="AlphaFoldDB" id="A0A9N8DML5"/>
<sequence>MYNHQIRNHLADPVPSISIRAPSVHYLETVFLDEVLTTPGSSLTRESSIDEIEKASRENPGSLNRSKALNVPCLRNGWKGAAFVDCIPENPDYVGEATHLLSYAGSHSFGEIIDSLVDFCSTSQNEPKRTFVWISCFCTSHHQKPQRSLDLLADFGARISKIGHVLALMSPWNDPSYLKSAKCLCELFIANSPNRRITLVMPSSEHLALANDIFVNEGKGLETLLQRISKILIQNAVVESDCVKILVEADPGYGVINHAVSEILRDLLEQTIQEIITVLDRDESVYGIKIDCLAFAKVCNQVASMICRHSINDTALRLSRMACRVLLSLVVAENGQYPDAELELATCRTHIGDILQNQGNYEEALTEYRHALYIREHLLGRDHVETAASHRNVGSVLYFIGSALYFQGKLGKALGQLRSSLQSQEAGHEFANETTAATYRGIGDILNATGDSDWADMAHNVAKAIQDEGGLRFADVHYERGKLFHQRRLYQAAWEAFERARLLYGDESKLGNSRSRTADCCFCIGVVMEDIGRSSDSLKEYQSALRLYDPGMEEQLLRQRLCRERIEAVANQARKMDVLSSQQDAPGSERQRRRGSLSREWGEVLKQKGKAWKRASWPLRRASVDGGGKVTKAASHRYEQEGETSNKGSCHAARKSDEHWQHDRIATATTVLETARQRGGSNECPFREGPCSLALKPEMISHE</sequence>
<gene>
    <name evidence="5" type="ORF">SEMRO_162_G072790.2</name>
</gene>
<dbReference type="SUPFAM" id="SSF48452">
    <property type="entry name" value="TPR-like"/>
    <property type="match status" value="1"/>
</dbReference>
<evidence type="ECO:0000256" key="2">
    <source>
        <dbReference type="ARBA" id="ARBA00022803"/>
    </source>
</evidence>
<dbReference type="InterPro" id="IPR019734">
    <property type="entry name" value="TPR_rpt"/>
</dbReference>
<dbReference type="PANTHER" id="PTHR45641:SF19">
    <property type="entry name" value="NEPHROCYSTIN-3"/>
    <property type="match status" value="1"/>
</dbReference>
<evidence type="ECO:0000256" key="3">
    <source>
        <dbReference type="PROSITE-ProRule" id="PRU00339"/>
    </source>
</evidence>
<feature type="repeat" description="TPR" evidence="3">
    <location>
        <begin position="345"/>
        <end position="378"/>
    </location>
</feature>
<protein>
    <submittedName>
        <fullName evidence="5">Uncharacterized protein</fullName>
    </submittedName>
</protein>
<dbReference type="Gene3D" id="1.25.40.10">
    <property type="entry name" value="Tetratricopeptide repeat domain"/>
    <property type="match status" value="2"/>
</dbReference>
<dbReference type="Pfam" id="PF13374">
    <property type="entry name" value="TPR_10"/>
    <property type="match status" value="1"/>
</dbReference>
<feature type="region of interest" description="Disordered" evidence="4">
    <location>
        <begin position="576"/>
        <end position="600"/>
    </location>
</feature>
<keyword evidence="6" id="KW-1185">Reference proteome</keyword>
<dbReference type="PROSITE" id="PS50005">
    <property type="entry name" value="TPR"/>
    <property type="match status" value="1"/>
</dbReference>
<dbReference type="PANTHER" id="PTHR45641">
    <property type="entry name" value="TETRATRICOPEPTIDE REPEAT PROTEIN (AFU_ORTHOLOGUE AFUA_6G03870)"/>
    <property type="match status" value="1"/>
</dbReference>
<dbReference type="OrthoDB" id="43776at2759"/>
<organism evidence="5 6">
    <name type="scientific">Seminavis robusta</name>
    <dbReference type="NCBI Taxonomy" id="568900"/>
    <lineage>
        <taxon>Eukaryota</taxon>
        <taxon>Sar</taxon>
        <taxon>Stramenopiles</taxon>
        <taxon>Ochrophyta</taxon>
        <taxon>Bacillariophyta</taxon>
        <taxon>Bacillariophyceae</taxon>
        <taxon>Bacillariophycidae</taxon>
        <taxon>Naviculales</taxon>
        <taxon>Naviculaceae</taxon>
        <taxon>Seminavis</taxon>
    </lineage>
</organism>